<dbReference type="RefSeq" id="WP_021720753.1">
    <property type="nucleotide sequence ID" value="NZ_FR892812.1"/>
</dbReference>
<dbReference type="SUPFAM" id="SSF53681">
    <property type="entry name" value="Aspartate/glutamate racemase"/>
    <property type="match status" value="2"/>
</dbReference>
<evidence type="ECO:0000256" key="1">
    <source>
        <dbReference type="ARBA" id="ARBA00007847"/>
    </source>
</evidence>
<accession>R6XUG9</accession>
<comment type="similarity">
    <text evidence="1">Belongs to the aspartate/glutamate racemases family.</text>
</comment>
<dbReference type="Gene3D" id="3.40.50.1860">
    <property type="match status" value="2"/>
</dbReference>
<organism evidence="3 4">
    <name type="scientific">Phascolarctobacterium succinatutens CAG:287</name>
    <dbReference type="NCBI Taxonomy" id="1263101"/>
    <lineage>
        <taxon>Bacteria</taxon>
        <taxon>Bacillati</taxon>
        <taxon>Bacillota</taxon>
        <taxon>Negativicutes</taxon>
        <taxon>Acidaminococcales</taxon>
        <taxon>Acidaminococcaceae</taxon>
        <taxon>Phascolarctobacterium</taxon>
    </lineage>
</organism>
<dbReference type="GO" id="GO:0047661">
    <property type="term" value="F:amino-acid racemase activity"/>
    <property type="evidence" value="ECO:0007669"/>
    <property type="project" value="InterPro"/>
</dbReference>
<evidence type="ECO:0000313" key="3">
    <source>
        <dbReference type="EMBL" id="CDD09912.1"/>
    </source>
</evidence>
<dbReference type="EMBL" id="CBGL010000017">
    <property type="protein sequence ID" value="CDD09912.1"/>
    <property type="molecule type" value="Genomic_DNA"/>
</dbReference>
<sequence>MSEMKMKKNGKKLGVVGGLGPAAAAEFLRQFTMRCPASCDQEHPVVYMIGDCDIPDRGTAIFGKGESPLPKLKADLLQLCAMGADVLAVPCNTAHFFIDQFADELPVPLLHIVDETVKAAKELSPEKGAWMLSTKGTRACGLYQKYAEKRGLTLYIPNEEQSDKSQEVINCVKANQLAKAGAIMKELVEELWAERDIPVMTACTELPLGYDASGLPQERSVSSIGALADACVRALYEEVK</sequence>
<dbReference type="HOGENOM" id="CLU_055360_2_1_9"/>
<proteinExistence type="inferred from homology"/>
<dbReference type="InterPro" id="IPR001920">
    <property type="entry name" value="Asp/Glu_race"/>
</dbReference>
<protein>
    <submittedName>
        <fullName evidence="3">Aspartate racemase</fullName>
    </submittedName>
</protein>
<name>R6XUG9_9FIRM</name>
<dbReference type="AlphaFoldDB" id="R6XUG9"/>
<dbReference type="Proteomes" id="UP000014937">
    <property type="component" value="Unassembled WGS sequence"/>
</dbReference>
<evidence type="ECO:0000313" key="4">
    <source>
        <dbReference type="Proteomes" id="UP000014937"/>
    </source>
</evidence>
<dbReference type="Pfam" id="PF01177">
    <property type="entry name" value="Asp_Glu_race"/>
    <property type="match status" value="1"/>
</dbReference>
<dbReference type="InterPro" id="IPR015942">
    <property type="entry name" value="Asp/Glu/hydantoin_racemase"/>
</dbReference>
<reference evidence="3" key="1">
    <citation type="submission" date="2012-11" db="EMBL/GenBank/DDBJ databases">
        <title>Dependencies among metagenomic species, viruses, plasmids and units of genetic variation.</title>
        <authorList>
            <person name="Nielsen H.B."/>
            <person name="Almeida M."/>
            <person name="Juncker A.S."/>
            <person name="Rasmussen S."/>
            <person name="Li J."/>
            <person name="Sunagawa S."/>
            <person name="Plichta D."/>
            <person name="Gautier L."/>
            <person name="Le Chatelier E."/>
            <person name="Peletier E."/>
            <person name="Bonde I."/>
            <person name="Nielsen T."/>
            <person name="Manichanh C."/>
            <person name="Arumugam M."/>
            <person name="Batto J."/>
            <person name="Santos M.B.Q.D."/>
            <person name="Blom N."/>
            <person name="Borruel N."/>
            <person name="Burgdorf K.S."/>
            <person name="Boumezbeur F."/>
            <person name="Casellas F."/>
            <person name="Dore J."/>
            <person name="Guarner F."/>
            <person name="Hansen T."/>
            <person name="Hildebrand F."/>
            <person name="Kaas R.S."/>
            <person name="Kennedy S."/>
            <person name="Kristiansen K."/>
            <person name="Kultima J.R."/>
            <person name="Leonard P."/>
            <person name="Levenez F."/>
            <person name="Lund O."/>
            <person name="Moumen B."/>
            <person name="Le Paslier D."/>
            <person name="Pons N."/>
            <person name="Pedersen O."/>
            <person name="Prifti E."/>
            <person name="Qin J."/>
            <person name="Raes J."/>
            <person name="Tap J."/>
            <person name="Tims S."/>
            <person name="Ussery D.W."/>
            <person name="Yamada T."/>
            <person name="MetaHit consortium"/>
            <person name="Renault P."/>
            <person name="Sicheritz-Ponten T."/>
            <person name="Bork P."/>
            <person name="Wang J."/>
            <person name="Brunak S."/>
            <person name="Ehrlich S.D."/>
        </authorList>
    </citation>
    <scope>NUCLEOTIDE SEQUENCE [LARGE SCALE GENOMIC DNA]</scope>
</reference>
<dbReference type="PANTHER" id="PTHR21198">
    <property type="entry name" value="GLUTAMATE RACEMASE"/>
    <property type="match status" value="1"/>
</dbReference>
<dbReference type="PANTHER" id="PTHR21198:SF7">
    <property type="entry name" value="ASPARTATE-GLUTAMATE RACEMASE FAMILY"/>
    <property type="match status" value="1"/>
</dbReference>
<comment type="caution">
    <text evidence="3">The sequence shown here is derived from an EMBL/GenBank/DDBJ whole genome shotgun (WGS) entry which is preliminary data.</text>
</comment>
<dbReference type="InterPro" id="IPR004380">
    <property type="entry name" value="Asp_race"/>
</dbReference>
<evidence type="ECO:0000256" key="2">
    <source>
        <dbReference type="ARBA" id="ARBA00023235"/>
    </source>
</evidence>
<gene>
    <name evidence="3" type="ORF">BN587_01715</name>
</gene>
<dbReference type="NCBIfam" id="TIGR00035">
    <property type="entry name" value="asp_race"/>
    <property type="match status" value="1"/>
</dbReference>
<keyword evidence="2" id="KW-0413">Isomerase</keyword>